<dbReference type="EMBL" id="LNIX01000010">
    <property type="protein sequence ID" value="OXA49404.1"/>
    <property type="molecule type" value="Genomic_DNA"/>
</dbReference>
<evidence type="ECO:0000313" key="2">
    <source>
        <dbReference type="Proteomes" id="UP000198287"/>
    </source>
</evidence>
<dbReference type="Proteomes" id="UP000198287">
    <property type="component" value="Unassembled WGS sequence"/>
</dbReference>
<proteinExistence type="predicted"/>
<organism evidence="1 2">
    <name type="scientific">Folsomia candida</name>
    <name type="common">Springtail</name>
    <dbReference type="NCBI Taxonomy" id="158441"/>
    <lineage>
        <taxon>Eukaryota</taxon>
        <taxon>Metazoa</taxon>
        <taxon>Ecdysozoa</taxon>
        <taxon>Arthropoda</taxon>
        <taxon>Hexapoda</taxon>
        <taxon>Collembola</taxon>
        <taxon>Entomobryomorpha</taxon>
        <taxon>Isotomoidea</taxon>
        <taxon>Isotomidae</taxon>
        <taxon>Proisotominae</taxon>
        <taxon>Folsomia</taxon>
    </lineage>
</organism>
<sequence length="283" mass="31466">MAPLLAKRVTRLCQQLDILQEFIQLKFGEEYKDFEKLKLGDIHSEKVVSVETVFPCAAPPNPSTVSSIFETDDTHPSIRTVHPPLNMGPDDPVTIKKIIPLSTPILRFTSVTTTGLLNIPTDSDPWVGPTFTNVHSHFARGIICDRTIAHPNSTNSKRTMLLGSNETPPFSNRDGEINHADINVIHAADSIDEEVDIIREDGTDPLVDQGINLPGTKLRQVSDAALVIESNKDCAENFIHSDKTKVQRTCIIQPLTPDTSNEIKLIRSSKPSQSKSYRRPWPF</sequence>
<keyword evidence="2" id="KW-1185">Reference proteome</keyword>
<dbReference type="AlphaFoldDB" id="A0A226DX77"/>
<protein>
    <submittedName>
        <fullName evidence="1">Uncharacterized protein</fullName>
    </submittedName>
</protein>
<comment type="caution">
    <text evidence="1">The sequence shown here is derived from an EMBL/GenBank/DDBJ whole genome shotgun (WGS) entry which is preliminary data.</text>
</comment>
<name>A0A226DX77_FOLCA</name>
<accession>A0A226DX77</accession>
<gene>
    <name evidence="1" type="ORF">Fcan01_15539</name>
</gene>
<reference evidence="1 2" key="1">
    <citation type="submission" date="2015-12" db="EMBL/GenBank/DDBJ databases">
        <title>The genome of Folsomia candida.</title>
        <authorList>
            <person name="Faddeeva A."/>
            <person name="Derks M.F."/>
            <person name="Anvar Y."/>
            <person name="Smit S."/>
            <person name="Van Straalen N."/>
            <person name="Roelofs D."/>
        </authorList>
    </citation>
    <scope>NUCLEOTIDE SEQUENCE [LARGE SCALE GENOMIC DNA]</scope>
    <source>
        <strain evidence="1 2">VU population</strain>
        <tissue evidence="1">Whole body</tissue>
    </source>
</reference>
<evidence type="ECO:0000313" key="1">
    <source>
        <dbReference type="EMBL" id="OXA49404.1"/>
    </source>
</evidence>